<reference evidence="5" key="1">
    <citation type="journal article" date="2019" name="Int. J. Syst. Evol. Microbiol.">
        <title>The Global Catalogue of Microorganisms (GCM) 10K type strain sequencing project: providing services to taxonomists for standard genome sequencing and annotation.</title>
        <authorList>
            <consortium name="The Broad Institute Genomics Platform"/>
            <consortium name="The Broad Institute Genome Sequencing Center for Infectious Disease"/>
            <person name="Wu L."/>
            <person name="Ma J."/>
        </authorList>
    </citation>
    <scope>NUCLEOTIDE SEQUENCE [LARGE SCALE GENOMIC DNA]</scope>
    <source>
        <strain evidence="5">KCTC 52925</strain>
    </source>
</reference>
<dbReference type="Gene3D" id="2.60.40.10">
    <property type="entry name" value="Immunoglobulins"/>
    <property type="match status" value="1"/>
</dbReference>
<feature type="signal peptide" evidence="2">
    <location>
        <begin position="1"/>
        <end position="22"/>
    </location>
</feature>
<keyword evidence="2" id="KW-0732">Signal</keyword>
<dbReference type="InterPro" id="IPR035986">
    <property type="entry name" value="PKD_dom_sf"/>
</dbReference>
<organism evidence="4 5">
    <name type="scientific">Christiangramia antarctica</name>
    <dbReference type="NCBI Taxonomy" id="2058158"/>
    <lineage>
        <taxon>Bacteria</taxon>
        <taxon>Pseudomonadati</taxon>
        <taxon>Bacteroidota</taxon>
        <taxon>Flavobacteriia</taxon>
        <taxon>Flavobacteriales</taxon>
        <taxon>Flavobacteriaceae</taxon>
        <taxon>Christiangramia</taxon>
    </lineage>
</organism>
<keyword evidence="5" id="KW-1185">Reference proteome</keyword>
<evidence type="ECO:0000256" key="1">
    <source>
        <dbReference type="ARBA" id="ARBA00006865"/>
    </source>
</evidence>
<evidence type="ECO:0000259" key="3">
    <source>
        <dbReference type="PROSITE" id="PS51762"/>
    </source>
</evidence>
<proteinExistence type="inferred from homology"/>
<dbReference type="CDD" id="cd08023">
    <property type="entry name" value="GH16_laminarinase_like"/>
    <property type="match status" value="1"/>
</dbReference>
<dbReference type="PROSITE" id="PS51762">
    <property type="entry name" value="GH16_2"/>
    <property type="match status" value="1"/>
</dbReference>
<dbReference type="InterPro" id="IPR050546">
    <property type="entry name" value="Glycosyl_Hydrlase_16"/>
</dbReference>
<dbReference type="RefSeq" id="WP_251742263.1">
    <property type="nucleotide sequence ID" value="NZ_JBHUOJ010000041.1"/>
</dbReference>
<evidence type="ECO:0000313" key="4">
    <source>
        <dbReference type="EMBL" id="MFD2835520.1"/>
    </source>
</evidence>
<dbReference type="Proteomes" id="UP001597438">
    <property type="component" value="Unassembled WGS sequence"/>
</dbReference>
<evidence type="ECO:0000313" key="5">
    <source>
        <dbReference type="Proteomes" id="UP001597438"/>
    </source>
</evidence>
<comment type="similarity">
    <text evidence="1">Belongs to the glycosyl hydrolase 16 family.</text>
</comment>
<dbReference type="Gene3D" id="2.60.120.200">
    <property type="match status" value="1"/>
</dbReference>
<dbReference type="CDD" id="cd00146">
    <property type="entry name" value="PKD"/>
    <property type="match status" value="1"/>
</dbReference>
<dbReference type="PROSITE" id="PS51257">
    <property type="entry name" value="PROKAR_LIPOPROTEIN"/>
    <property type="match status" value="1"/>
</dbReference>
<sequence length="547" mass="59220">MKYLKLILSFLAVALLVTSCQEDDLGLETMMVPSNIQVNTDISDDGSGIVIFNVSADNAITYQFNFGDGTTGTSLDGTYTKRFNRNGLNTYQVIVVAYGKGGISSSKTIEVSVESDFSDPTTKQLLTGGDTKMWYVAAFQPGHLGVGPSSGDGFNSPIYYQAAPFEKDGAEASDCFYTDVLTFSTTGEENFTYNQNNNGATFFNADFVGQFGGPTGSGDQCIAFDTGAPKNVTLAPATSGIESSTGTVLEFSEDGFMSYYIGASSYEVLDVDDNSLYVRAIMGNNPDLAWYLKFTTTPYEQQQAGGGGGGEADFESQYTDLFFSDEFEGDALDTSVWNYETGNGTNGWGNGEVQYYTNEEKNVKVENGNLIITAIKEETNGFGYSSGRINTMDKFEFTFGRVEIKAKLAGGGGTWPALWALGANFDVVGWPTTGEIDIMEFVGNEPNRVQSALHFPGNSGGNAIFEGVSIENATSEFHVFEVEWTPETITFLVDGEVNFSFDNDEDKPFNKDFFLIMNVAMGGALGGAIDPAFTQSSMEIDYVRVYN</sequence>
<accession>A0ABW5X8W0</accession>
<feature type="chain" id="PRO_5045930534" evidence="2">
    <location>
        <begin position="23"/>
        <end position="547"/>
    </location>
</feature>
<dbReference type="Pfam" id="PF00722">
    <property type="entry name" value="Glyco_hydro_16"/>
    <property type="match status" value="1"/>
</dbReference>
<protein>
    <submittedName>
        <fullName evidence="4">Family 16 glycosylhydrolase</fullName>
    </submittedName>
</protein>
<dbReference type="InterPro" id="IPR013783">
    <property type="entry name" value="Ig-like_fold"/>
</dbReference>
<feature type="domain" description="GH16" evidence="3">
    <location>
        <begin position="292"/>
        <end position="547"/>
    </location>
</feature>
<dbReference type="PANTHER" id="PTHR10963">
    <property type="entry name" value="GLYCOSYL HYDROLASE-RELATED"/>
    <property type="match status" value="1"/>
</dbReference>
<dbReference type="SUPFAM" id="SSF49299">
    <property type="entry name" value="PKD domain"/>
    <property type="match status" value="1"/>
</dbReference>
<dbReference type="InterPro" id="IPR000757">
    <property type="entry name" value="Beta-glucanase-like"/>
</dbReference>
<evidence type="ECO:0000256" key="2">
    <source>
        <dbReference type="SAM" id="SignalP"/>
    </source>
</evidence>
<dbReference type="InterPro" id="IPR013320">
    <property type="entry name" value="ConA-like_dom_sf"/>
</dbReference>
<dbReference type="PANTHER" id="PTHR10963:SF55">
    <property type="entry name" value="GLYCOSIDE HYDROLASE FAMILY 16 PROTEIN"/>
    <property type="match status" value="1"/>
</dbReference>
<name>A0ABW5X8W0_9FLAO</name>
<comment type="caution">
    <text evidence="4">The sequence shown here is derived from an EMBL/GenBank/DDBJ whole genome shotgun (WGS) entry which is preliminary data.</text>
</comment>
<dbReference type="EMBL" id="JBHUOJ010000041">
    <property type="protein sequence ID" value="MFD2835520.1"/>
    <property type="molecule type" value="Genomic_DNA"/>
</dbReference>
<gene>
    <name evidence="4" type="ORF">ACFSYS_19665</name>
</gene>
<dbReference type="SUPFAM" id="SSF49899">
    <property type="entry name" value="Concanavalin A-like lectins/glucanases"/>
    <property type="match status" value="1"/>
</dbReference>